<evidence type="ECO:0000256" key="1">
    <source>
        <dbReference type="ARBA" id="ARBA00004225"/>
    </source>
</evidence>
<dbReference type="OrthoDB" id="193856at2759"/>
<evidence type="ECO:0000256" key="3">
    <source>
        <dbReference type="ARBA" id="ARBA00022448"/>
    </source>
</evidence>
<feature type="compositionally biased region" description="Gly residues" evidence="11">
    <location>
        <begin position="1"/>
        <end position="14"/>
    </location>
</feature>
<dbReference type="Pfam" id="PF00153">
    <property type="entry name" value="Mito_carr"/>
    <property type="match status" value="3"/>
</dbReference>
<feature type="region of interest" description="Disordered" evidence="11">
    <location>
        <begin position="1"/>
        <end position="20"/>
    </location>
</feature>
<evidence type="ECO:0000256" key="11">
    <source>
        <dbReference type="SAM" id="MobiDB-lite"/>
    </source>
</evidence>
<dbReference type="InterPro" id="IPR023395">
    <property type="entry name" value="MCP_dom_sf"/>
</dbReference>
<evidence type="ECO:0000256" key="10">
    <source>
        <dbReference type="RuleBase" id="RU000488"/>
    </source>
</evidence>
<proteinExistence type="inferred from homology"/>
<sequence length="317" mass="33718">MATGDPGGPGGPGEGAAARTSDAVSAELSAAARDFFGGTVGGMMAILAGHPLDTAKTRIQAMARFDQYSTARVLTETARLEGFRALYRGMSVPFYSTALLNAVVFCAQGVSERLLQDALGRDRPQLTGFLAGCLAGLAQSPLVCLVDLVKTQRQVQFTPSTSGPQNWSPGPWRILRERVKMLGLRHGCLQGLGATAVKECPSYGVYFLVYEESRRHMDLNHVPVVLSTLVSGGFAGCFALGMIHPVDVVKSRIQSLPLEATASERSVRQTVAQGLAREGPAFFLRGFGAAMQRAFVFNAATFGGVEFAVALWDRSLG</sequence>
<evidence type="ECO:0000256" key="2">
    <source>
        <dbReference type="ARBA" id="ARBA00006375"/>
    </source>
</evidence>
<dbReference type="PROSITE" id="PS50920">
    <property type="entry name" value="SOLCAR"/>
    <property type="match status" value="2"/>
</dbReference>
<dbReference type="SUPFAM" id="SSF103506">
    <property type="entry name" value="Mitochondrial carrier"/>
    <property type="match status" value="1"/>
</dbReference>
<dbReference type="PANTHER" id="PTHR45624:SF10">
    <property type="entry name" value="SLC (SOLUTE CARRIER) HOMOLOG"/>
    <property type="match status" value="1"/>
</dbReference>
<evidence type="ECO:0000256" key="12">
    <source>
        <dbReference type="SAM" id="Phobius"/>
    </source>
</evidence>
<keyword evidence="5" id="KW-0677">Repeat</keyword>
<organism evidence="13 14">
    <name type="scientific">Symbiodinium natans</name>
    <dbReference type="NCBI Taxonomy" id="878477"/>
    <lineage>
        <taxon>Eukaryota</taxon>
        <taxon>Sar</taxon>
        <taxon>Alveolata</taxon>
        <taxon>Dinophyceae</taxon>
        <taxon>Suessiales</taxon>
        <taxon>Symbiodiniaceae</taxon>
        <taxon>Symbiodinium</taxon>
    </lineage>
</organism>
<dbReference type="GO" id="GO:0031966">
    <property type="term" value="C:mitochondrial membrane"/>
    <property type="evidence" value="ECO:0007669"/>
    <property type="project" value="UniProtKB-SubCell"/>
</dbReference>
<evidence type="ECO:0000256" key="9">
    <source>
        <dbReference type="PROSITE-ProRule" id="PRU00282"/>
    </source>
</evidence>
<evidence type="ECO:0000256" key="4">
    <source>
        <dbReference type="ARBA" id="ARBA00022692"/>
    </source>
</evidence>
<dbReference type="Gene3D" id="1.50.40.10">
    <property type="entry name" value="Mitochondrial carrier domain"/>
    <property type="match status" value="1"/>
</dbReference>
<feature type="transmembrane region" description="Helical" evidence="12">
    <location>
        <begin position="294"/>
        <end position="312"/>
    </location>
</feature>
<dbReference type="InterPro" id="IPR018108">
    <property type="entry name" value="MCP_transmembrane"/>
</dbReference>
<evidence type="ECO:0000256" key="7">
    <source>
        <dbReference type="ARBA" id="ARBA00023128"/>
    </source>
</evidence>
<keyword evidence="4 9" id="KW-0812">Transmembrane</keyword>
<evidence type="ECO:0000256" key="5">
    <source>
        <dbReference type="ARBA" id="ARBA00022737"/>
    </source>
</evidence>
<dbReference type="GO" id="GO:0022857">
    <property type="term" value="F:transmembrane transporter activity"/>
    <property type="evidence" value="ECO:0007669"/>
    <property type="project" value="TreeGrafter"/>
</dbReference>
<evidence type="ECO:0000313" key="14">
    <source>
        <dbReference type="Proteomes" id="UP000604046"/>
    </source>
</evidence>
<dbReference type="EMBL" id="CAJNDS010000581">
    <property type="protein sequence ID" value="CAE7220595.1"/>
    <property type="molecule type" value="Genomic_DNA"/>
</dbReference>
<keyword evidence="6 12" id="KW-1133">Transmembrane helix</keyword>
<dbReference type="InterPro" id="IPR050567">
    <property type="entry name" value="Mitochondrial_Carrier"/>
</dbReference>
<keyword evidence="8 9" id="KW-0472">Membrane</keyword>
<evidence type="ECO:0000256" key="6">
    <source>
        <dbReference type="ARBA" id="ARBA00022989"/>
    </source>
</evidence>
<feature type="repeat" description="Solcar" evidence="9">
    <location>
        <begin position="29"/>
        <end position="114"/>
    </location>
</feature>
<protein>
    <submittedName>
        <fullName evidence="13">SLC25A29 protein</fullName>
    </submittedName>
</protein>
<comment type="similarity">
    <text evidence="2 10">Belongs to the mitochondrial carrier (TC 2.A.29) family.</text>
</comment>
<dbReference type="Proteomes" id="UP000604046">
    <property type="component" value="Unassembled WGS sequence"/>
</dbReference>
<comment type="caution">
    <text evidence="13">The sequence shown here is derived from an EMBL/GenBank/DDBJ whole genome shotgun (WGS) entry which is preliminary data.</text>
</comment>
<keyword evidence="14" id="KW-1185">Reference proteome</keyword>
<keyword evidence="7" id="KW-0496">Mitochondrion</keyword>
<dbReference type="AlphaFoldDB" id="A0A812K4V0"/>
<evidence type="ECO:0000256" key="8">
    <source>
        <dbReference type="ARBA" id="ARBA00023136"/>
    </source>
</evidence>
<name>A0A812K4V0_9DINO</name>
<comment type="subcellular location">
    <subcellularLocation>
        <location evidence="1">Mitochondrion membrane</location>
        <topology evidence="1">Multi-pass membrane protein</topology>
    </subcellularLocation>
</comment>
<accession>A0A812K4V0</accession>
<reference evidence="13" key="1">
    <citation type="submission" date="2021-02" db="EMBL/GenBank/DDBJ databases">
        <authorList>
            <person name="Dougan E. K."/>
            <person name="Rhodes N."/>
            <person name="Thang M."/>
            <person name="Chan C."/>
        </authorList>
    </citation>
    <scope>NUCLEOTIDE SEQUENCE</scope>
</reference>
<keyword evidence="3 10" id="KW-0813">Transport</keyword>
<feature type="repeat" description="Solcar" evidence="9">
    <location>
        <begin position="223"/>
        <end position="311"/>
    </location>
</feature>
<dbReference type="PANTHER" id="PTHR45624">
    <property type="entry name" value="MITOCHONDRIAL BASIC AMINO ACIDS TRANSPORTER-RELATED"/>
    <property type="match status" value="1"/>
</dbReference>
<feature type="transmembrane region" description="Helical" evidence="12">
    <location>
        <begin position="222"/>
        <end position="243"/>
    </location>
</feature>
<gene>
    <name evidence="13" type="primary">SLC25A29</name>
    <name evidence="13" type="ORF">SNAT2548_LOCUS8068</name>
</gene>
<evidence type="ECO:0000313" key="13">
    <source>
        <dbReference type="EMBL" id="CAE7220595.1"/>
    </source>
</evidence>